<accession>A0A9N8H405</accession>
<feature type="compositionally biased region" description="Basic and acidic residues" evidence="1">
    <location>
        <begin position="1"/>
        <end position="11"/>
    </location>
</feature>
<dbReference type="EMBL" id="CAICTM010000100">
    <property type="protein sequence ID" value="CAB9501158.1"/>
    <property type="molecule type" value="Genomic_DNA"/>
</dbReference>
<dbReference type="CDD" id="cd02440">
    <property type="entry name" value="AdoMet_MTases"/>
    <property type="match status" value="1"/>
</dbReference>
<dbReference type="Gene3D" id="3.40.50.150">
    <property type="entry name" value="Vaccinia Virus protein VP39"/>
    <property type="match status" value="1"/>
</dbReference>
<dbReference type="SUPFAM" id="SSF53335">
    <property type="entry name" value="S-adenosyl-L-methionine-dependent methyltransferases"/>
    <property type="match status" value="1"/>
</dbReference>
<evidence type="ECO:0000256" key="1">
    <source>
        <dbReference type="SAM" id="MobiDB-lite"/>
    </source>
</evidence>
<dbReference type="PANTHER" id="PTHR43861:SF1">
    <property type="entry name" value="TRANS-ACONITATE 2-METHYLTRANSFERASE"/>
    <property type="match status" value="1"/>
</dbReference>
<evidence type="ECO:0000259" key="2">
    <source>
        <dbReference type="Pfam" id="PF08242"/>
    </source>
</evidence>
<dbReference type="AlphaFoldDB" id="A0A9N8H405"/>
<name>A0A9N8H405_9STRA</name>
<feature type="region of interest" description="Disordered" evidence="1">
    <location>
        <begin position="1"/>
        <end position="21"/>
    </location>
</feature>
<dbReference type="InterPro" id="IPR013217">
    <property type="entry name" value="Methyltransf_12"/>
</dbReference>
<dbReference type="Proteomes" id="UP001153069">
    <property type="component" value="Unassembled WGS sequence"/>
</dbReference>
<gene>
    <name evidence="3" type="ORF">SEMRO_101_G051630.1</name>
</gene>
<feature type="domain" description="Methyltransferase type 12" evidence="2">
    <location>
        <begin position="309"/>
        <end position="399"/>
    </location>
</feature>
<evidence type="ECO:0000313" key="4">
    <source>
        <dbReference type="Proteomes" id="UP001153069"/>
    </source>
</evidence>
<keyword evidence="4" id="KW-1185">Reference proteome</keyword>
<protein>
    <submittedName>
        <fullName evidence="3">Probable 18S rRNA (Guanine-N(7))-methyltransferase</fullName>
    </submittedName>
</protein>
<evidence type="ECO:0000313" key="3">
    <source>
        <dbReference type="EMBL" id="CAB9501158.1"/>
    </source>
</evidence>
<dbReference type="InterPro" id="IPR029063">
    <property type="entry name" value="SAM-dependent_MTases_sf"/>
</dbReference>
<dbReference type="OrthoDB" id="3647at2759"/>
<reference evidence="3" key="1">
    <citation type="submission" date="2020-06" db="EMBL/GenBank/DDBJ databases">
        <authorList>
            <consortium name="Plant Systems Biology data submission"/>
        </authorList>
    </citation>
    <scope>NUCLEOTIDE SEQUENCE</scope>
    <source>
        <strain evidence="3">D6</strain>
    </source>
</reference>
<dbReference type="Pfam" id="PF08242">
    <property type="entry name" value="Methyltransf_12"/>
    <property type="match status" value="1"/>
</dbReference>
<dbReference type="PANTHER" id="PTHR43861">
    <property type="entry name" value="TRANS-ACONITATE 2-METHYLTRANSFERASE-RELATED"/>
    <property type="match status" value="1"/>
</dbReference>
<comment type="caution">
    <text evidence="3">The sequence shown here is derived from an EMBL/GenBank/DDBJ whole genome shotgun (WGS) entry which is preliminary data.</text>
</comment>
<proteinExistence type="predicted"/>
<organism evidence="3 4">
    <name type="scientific">Seminavis robusta</name>
    <dbReference type="NCBI Taxonomy" id="568900"/>
    <lineage>
        <taxon>Eukaryota</taxon>
        <taxon>Sar</taxon>
        <taxon>Stramenopiles</taxon>
        <taxon>Ochrophyta</taxon>
        <taxon>Bacillariophyta</taxon>
        <taxon>Bacillariophyceae</taxon>
        <taxon>Bacillariophycidae</taxon>
        <taxon>Naviculales</taxon>
        <taxon>Naviculaceae</taxon>
        <taxon>Seminavis</taxon>
    </lineage>
</organism>
<sequence length="469" mass="51815">MDGSDHVKCSVDEDNETENAPVADATAQIESLRRVLVKKPRNAKIMSQLAYLLATQSKLKKVDNLPDPALLEEAISLAQNATTTAPQKPFGFAALSTILPDFGDRQSSLHEAIARTTEPQHVLARATLLVRLLVEPRDQEARLVRGTLGSSSSKHPSKRPLNAKEEATYADITKTLDEAWQQQQTTLPPSENMSEQLAKLEYRLGLFFRKKQPPQISQERASKHFQKVCDALPQKHGKWSMAQFWLATLSDTTTLQKCPQDYIVGLYSTFAPRFDTLLLESLNYTTPTELRKLVDEVANTKSGWAQRAVDLGCGTGLSGKAFRDCVAGHFVGVDLSPDMLDKAKERKVYDETIQGDCLQGLSQKADTDLITACDVFVYIGDLQDIFVAAYQSLSANGRFAFSTELLELDQDSTVDYVLHECARFAHSKAYIECLAADVGLEFCGHKVCAIRKNQGKDVLGSLVVLSKGK</sequence>